<comment type="caution">
    <text evidence="1">The sequence shown here is derived from an EMBL/GenBank/DDBJ whole genome shotgun (WGS) entry which is preliminary data.</text>
</comment>
<proteinExistence type="predicted"/>
<organism evidence="1 2">
    <name type="scientific">Paramarasmius palmivorus</name>
    <dbReference type="NCBI Taxonomy" id="297713"/>
    <lineage>
        <taxon>Eukaryota</taxon>
        <taxon>Fungi</taxon>
        <taxon>Dikarya</taxon>
        <taxon>Basidiomycota</taxon>
        <taxon>Agaricomycotina</taxon>
        <taxon>Agaricomycetes</taxon>
        <taxon>Agaricomycetidae</taxon>
        <taxon>Agaricales</taxon>
        <taxon>Marasmiineae</taxon>
        <taxon>Marasmiaceae</taxon>
        <taxon>Paramarasmius</taxon>
    </lineage>
</organism>
<dbReference type="Proteomes" id="UP001383192">
    <property type="component" value="Unassembled WGS sequence"/>
</dbReference>
<dbReference type="AlphaFoldDB" id="A0AAW0BZY0"/>
<gene>
    <name evidence="1" type="ORF">VNI00_012852</name>
</gene>
<accession>A0AAW0BZY0</accession>
<sequence length="205" mass="22028">MHPSEVFHGLNEAKYREKISNPQYELDTIKANITKKRRTIAASRVQVVVGVAAAGVSGGASLFGTAYSARNIDIEKQKLQLLEEELERRGQERLPRHLIADTIVPGVIAGTVGALALSVDSMGLSNAITPTPGDLSNSSYNPQLVTACTLVVVQGAEMIAEEVVVDRAIQKFGKKPPMGVMNRQFLETGATDTVVLCVLIILGLY</sequence>
<evidence type="ECO:0000313" key="2">
    <source>
        <dbReference type="Proteomes" id="UP001383192"/>
    </source>
</evidence>
<reference evidence="1 2" key="1">
    <citation type="submission" date="2024-01" db="EMBL/GenBank/DDBJ databases">
        <title>A draft genome for a cacao thread blight-causing isolate of Paramarasmius palmivorus.</title>
        <authorList>
            <person name="Baruah I.K."/>
            <person name="Bukari Y."/>
            <person name="Amoako-Attah I."/>
            <person name="Meinhardt L.W."/>
            <person name="Bailey B.A."/>
            <person name="Cohen S.P."/>
        </authorList>
    </citation>
    <scope>NUCLEOTIDE SEQUENCE [LARGE SCALE GENOMIC DNA]</scope>
    <source>
        <strain evidence="1 2">GH-12</strain>
    </source>
</reference>
<dbReference type="EMBL" id="JAYKXP010000062">
    <property type="protein sequence ID" value="KAK7032589.1"/>
    <property type="molecule type" value="Genomic_DNA"/>
</dbReference>
<protein>
    <submittedName>
        <fullName evidence="1">Uncharacterized protein</fullName>
    </submittedName>
</protein>
<evidence type="ECO:0000313" key="1">
    <source>
        <dbReference type="EMBL" id="KAK7032589.1"/>
    </source>
</evidence>
<name>A0AAW0BZY0_9AGAR</name>
<keyword evidence="2" id="KW-1185">Reference proteome</keyword>